<comment type="function">
    <text evidence="4">Chaperone for NapA, the catalytic subunit of the periplasmic nitrate reductase. It binds directly and specifically to the twin-arginine signal peptide of NapA, preventing premature interaction with the Tat translocase and premature export.</text>
</comment>
<evidence type="ECO:0000256" key="4">
    <source>
        <dbReference type="HAMAP-Rule" id="MF_02200"/>
    </source>
</evidence>
<dbReference type="RefSeq" id="WP_169260855.1">
    <property type="nucleotide sequence ID" value="NZ_WTVQ01000020.1"/>
</dbReference>
<gene>
    <name evidence="4" type="primary">napD</name>
    <name evidence="6" type="ORF">GPA25_13135</name>
</gene>
<feature type="region of interest" description="Disordered" evidence="5">
    <location>
        <begin position="81"/>
        <end position="108"/>
    </location>
</feature>
<evidence type="ECO:0000256" key="5">
    <source>
        <dbReference type="SAM" id="MobiDB-lite"/>
    </source>
</evidence>
<organism evidence="6 7">
    <name type="scientific">Aromatoleum diolicum</name>
    <dbReference type="NCBI Taxonomy" id="75796"/>
    <lineage>
        <taxon>Bacteria</taxon>
        <taxon>Pseudomonadati</taxon>
        <taxon>Pseudomonadota</taxon>
        <taxon>Betaproteobacteria</taxon>
        <taxon>Rhodocyclales</taxon>
        <taxon>Rhodocyclaceae</taxon>
        <taxon>Aromatoleum</taxon>
    </lineage>
</organism>
<comment type="similarity">
    <text evidence="4">Belongs to the NapD family.</text>
</comment>
<protein>
    <recommendedName>
        <fullName evidence="4">Chaperone NapD</fullName>
    </recommendedName>
    <alternativeName>
        <fullName evidence="4">NapA signal peptide-binding chaperone NapD</fullName>
    </alternativeName>
</protein>
<evidence type="ECO:0000256" key="3">
    <source>
        <dbReference type="ARBA" id="ARBA00023186"/>
    </source>
</evidence>
<comment type="subcellular location">
    <subcellularLocation>
        <location evidence="1 4">Cytoplasm</location>
    </subcellularLocation>
</comment>
<evidence type="ECO:0000313" key="6">
    <source>
        <dbReference type="EMBL" id="NMG75704.1"/>
    </source>
</evidence>
<comment type="caution">
    <text evidence="6">The sequence shown here is derived from an EMBL/GenBank/DDBJ whole genome shotgun (WGS) entry which is preliminary data.</text>
</comment>
<dbReference type="PANTHER" id="PTHR38603:SF1">
    <property type="entry name" value="CHAPERONE NAPD"/>
    <property type="match status" value="1"/>
</dbReference>
<evidence type="ECO:0000256" key="2">
    <source>
        <dbReference type="ARBA" id="ARBA00022490"/>
    </source>
</evidence>
<keyword evidence="3 4" id="KW-0143">Chaperone</keyword>
<sequence>MKIASLVVRVSPEHIDTLKTALVEIPGVEVHGANIEQGRVIVTVEDGEGYAMTDSVLAVNMVRHVLSVTLAYEYTDEGLENEIEHPEPIPGLPLQAADGVGSAQDKEA</sequence>
<comment type="subunit">
    <text evidence="4">Interacts with the cytoplasmic NapA precursor.</text>
</comment>
<reference evidence="6 7" key="1">
    <citation type="submission" date="2019-12" db="EMBL/GenBank/DDBJ databases">
        <title>Comparative genomics gives insights into the taxonomy of the Azoarcus-Aromatoleum group and reveals separate origins of nif in the plant-associated Azoarcus and non-plant-associated Aromatoleum sub-groups.</title>
        <authorList>
            <person name="Lafos M."/>
            <person name="Maluk M."/>
            <person name="Batista M."/>
            <person name="Junghare M."/>
            <person name="Carmona M."/>
            <person name="Faoro H."/>
            <person name="Cruz L.M."/>
            <person name="Battistoni F."/>
            <person name="De Souza E."/>
            <person name="Pedrosa F."/>
            <person name="Chen W.-M."/>
            <person name="Poole P.S."/>
            <person name="Dixon R.A."/>
            <person name="James E.K."/>
        </authorList>
    </citation>
    <scope>NUCLEOTIDE SEQUENCE [LARGE SCALE GENOMIC DNA]</scope>
    <source>
        <strain evidence="6 7">22Lin</strain>
    </source>
</reference>
<keyword evidence="2 4" id="KW-0963">Cytoplasm</keyword>
<dbReference type="Gene3D" id="3.30.70.920">
    <property type="match status" value="1"/>
</dbReference>
<dbReference type="Proteomes" id="UP000648984">
    <property type="component" value="Unassembled WGS sequence"/>
</dbReference>
<dbReference type="HAMAP" id="MF_02200">
    <property type="entry name" value="NapD"/>
    <property type="match status" value="1"/>
</dbReference>
<keyword evidence="7" id="KW-1185">Reference proteome</keyword>
<dbReference type="InterPro" id="IPR005623">
    <property type="entry name" value="Chaperone_NapD_NO3_reduct"/>
</dbReference>
<accession>A0ABX1QET2</accession>
<evidence type="ECO:0000256" key="1">
    <source>
        <dbReference type="ARBA" id="ARBA00004496"/>
    </source>
</evidence>
<evidence type="ECO:0000313" key="7">
    <source>
        <dbReference type="Proteomes" id="UP000648984"/>
    </source>
</evidence>
<dbReference type="PANTHER" id="PTHR38603">
    <property type="entry name" value="CHAPERONE NAPD"/>
    <property type="match status" value="1"/>
</dbReference>
<name>A0ABX1QET2_9RHOO</name>
<proteinExistence type="inferred from homology"/>
<dbReference type="Pfam" id="PF03927">
    <property type="entry name" value="NapD"/>
    <property type="match status" value="1"/>
</dbReference>
<dbReference type="EMBL" id="WTVQ01000020">
    <property type="protein sequence ID" value="NMG75704.1"/>
    <property type="molecule type" value="Genomic_DNA"/>
</dbReference>